<accession>A0A210R4Q8</accession>
<dbReference type="PANTHER" id="PTHR31326">
    <property type="entry name" value="PROTEIN CLT2, CHLOROPLASTIC"/>
    <property type="match status" value="1"/>
</dbReference>
<evidence type="ECO:0000256" key="2">
    <source>
        <dbReference type="ARBA" id="ARBA00006690"/>
    </source>
</evidence>
<evidence type="ECO:0000256" key="5">
    <source>
        <dbReference type="ARBA" id="ARBA00022989"/>
    </source>
</evidence>
<keyword evidence="6 7" id="KW-0472">Membrane</keyword>
<feature type="transmembrane region" description="Helical" evidence="7">
    <location>
        <begin position="128"/>
        <end position="148"/>
    </location>
</feature>
<evidence type="ECO:0000313" key="8">
    <source>
        <dbReference type="EMBL" id="OWF56053.1"/>
    </source>
</evidence>
<comment type="caution">
    <text evidence="8">The sequence shown here is derived from an EMBL/GenBank/DDBJ whole genome shotgun (WGS) entry which is preliminary data.</text>
</comment>
<gene>
    <name evidence="8" type="ORF">KP79_PYT20980</name>
</gene>
<organism evidence="8 9">
    <name type="scientific">Mizuhopecten yessoensis</name>
    <name type="common">Japanese scallop</name>
    <name type="synonym">Patinopecten yessoensis</name>
    <dbReference type="NCBI Taxonomy" id="6573"/>
    <lineage>
        <taxon>Eukaryota</taxon>
        <taxon>Metazoa</taxon>
        <taxon>Spiralia</taxon>
        <taxon>Lophotrochozoa</taxon>
        <taxon>Mollusca</taxon>
        <taxon>Bivalvia</taxon>
        <taxon>Autobranchia</taxon>
        <taxon>Pteriomorphia</taxon>
        <taxon>Pectinida</taxon>
        <taxon>Pectinoidea</taxon>
        <taxon>Pectinidae</taxon>
        <taxon>Mizuhopecten</taxon>
    </lineage>
</organism>
<comment type="similarity">
    <text evidence="2">Belongs to the CRT-like transporter family.</text>
</comment>
<dbReference type="AlphaFoldDB" id="A0A210R4Q8"/>
<keyword evidence="3" id="KW-0813">Transport</keyword>
<evidence type="ECO:0000256" key="6">
    <source>
        <dbReference type="ARBA" id="ARBA00023136"/>
    </source>
</evidence>
<evidence type="ECO:0000256" key="1">
    <source>
        <dbReference type="ARBA" id="ARBA00004141"/>
    </source>
</evidence>
<feature type="transmembrane region" description="Helical" evidence="7">
    <location>
        <begin position="316"/>
        <end position="334"/>
    </location>
</feature>
<feature type="transmembrane region" description="Helical" evidence="7">
    <location>
        <begin position="341"/>
        <end position="361"/>
    </location>
</feature>
<evidence type="ECO:0000256" key="3">
    <source>
        <dbReference type="ARBA" id="ARBA00022448"/>
    </source>
</evidence>
<proteinExistence type="inferred from homology"/>
<dbReference type="GO" id="GO:0016020">
    <property type="term" value="C:membrane"/>
    <property type="evidence" value="ECO:0007669"/>
    <property type="project" value="UniProtKB-SubCell"/>
</dbReference>
<evidence type="ECO:0000256" key="7">
    <source>
        <dbReference type="SAM" id="Phobius"/>
    </source>
</evidence>
<feature type="transmembrane region" description="Helical" evidence="7">
    <location>
        <begin position="56"/>
        <end position="76"/>
    </location>
</feature>
<feature type="transmembrane region" description="Helical" evidence="7">
    <location>
        <begin position="224"/>
        <end position="244"/>
    </location>
</feature>
<protein>
    <submittedName>
        <fullName evidence="8">Crt-like 3</fullName>
    </submittedName>
</protein>
<dbReference type="InterPro" id="IPR013936">
    <property type="entry name" value="CRT-like"/>
</dbReference>
<dbReference type="EMBL" id="NEDP02000370">
    <property type="protein sequence ID" value="OWF56053.1"/>
    <property type="molecule type" value="Genomic_DNA"/>
</dbReference>
<evidence type="ECO:0000313" key="9">
    <source>
        <dbReference type="Proteomes" id="UP000242188"/>
    </source>
</evidence>
<dbReference type="OrthoDB" id="6335830at2759"/>
<keyword evidence="4 7" id="KW-0812">Transmembrane</keyword>
<feature type="transmembrane region" description="Helical" evidence="7">
    <location>
        <begin position="182"/>
        <end position="204"/>
    </location>
</feature>
<keyword evidence="5 7" id="KW-1133">Transmembrane helix</keyword>
<name>A0A210R4Q8_MIZYE</name>
<comment type="subcellular location">
    <subcellularLocation>
        <location evidence="1">Membrane</location>
        <topology evidence="1">Multi-pass membrane protein</topology>
    </subcellularLocation>
</comment>
<dbReference type="Pfam" id="PF08627">
    <property type="entry name" value="CRT-like"/>
    <property type="match status" value="1"/>
</dbReference>
<feature type="transmembrane region" description="Helical" evidence="7">
    <location>
        <begin position="381"/>
        <end position="400"/>
    </location>
</feature>
<feature type="transmembrane region" description="Helical" evidence="7">
    <location>
        <begin position="88"/>
        <end position="108"/>
    </location>
</feature>
<dbReference type="PANTHER" id="PTHR31326:SF1">
    <property type="entry name" value="PROTEIN CLT2, CHLOROPLASTIC"/>
    <property type="match status" value="1"/>
</dbReference>
<feature type="transmembrane region" description="Helical" evidence="7">
    <location>
        <begin position="154"/>
        <end position="175"/>
    </location>
</feature>
<evidence type="ECO:0000256" key="4">
    <source>
        <dbReference type="ARBA" id="ARBA00022692"/>
    </source>
</evidence>
<keyword evidence="9" id="KW-1185">Reference proteome</keyword>
<reference evidence="8 9" key="1">
    <citation type="journal article" date="2017" name="Nat. Ecol. Evol.">
        <title>Scallop genome provides insights into evolution of bilaterian karyotype and development.</title>
        <authorList>
            <person name="Wang S."/>
            <person name="Zhang J."/>
            <person name="Jiao W."/>
            <person name="Li J."/>
            <person name="Xun X."/>
            <person name="Sun Y."/>
            <person name="Guo X."/>
            <person name="Huan P."/>
            <person name="Dong B."/>
            <person name="Zhang L."/>
            <person name="Hu X."/>
            <person name="Sun X."/>
            <person name="Wang J."/>
            <person name="Zhao C."/>
            <person name="Wang Y."/>
            <person name="Wang D."/>
            <person name="Huang X."/>
            <person name="Wang R."/>
            <person name="Lv J."/>
            <person name="Li Y."/>
            <person name="Zhang Z."/>
            <person name="Liu B."/>
            <person name="Lu W."/>
            <person name="Hui Y."/>
            <person name="Liang J."/>
            <person name="Zhou Z."/>
            <person name="Hou R."/>
            <person name="Li X."/>
            <person name="Liu Y."/>
            <person name="Li H."/>
            <person name="Ning X."/>
            <person name="Lin Y."/>
            <person name="Zhao L."/>
            <person name="Xing Q."/>
            <person name="Dou J."/>
            <person name="Li Y."/>
            <person name="Mao J."/>
            <person name="Guo H."/>
            <person name="Dou H."/>
            <person name="Li T."/>
            <person name="Mu C."/>
            <person name="Jiang W."/>
            <person name="Fu Q."/>
            <person name="Fu X."/>
            <person name="Miao Y."/>
            <person name="Liu J."/>
            <person name="Yu Q."/>
            <person name="Li R."/>
            <person name="Liao H."/>
            <person name="Li X."/>
            <person name="Kong Y."/>
            <person name="Jiang Z."/>
            <person name="Chourrout D."/>
            <person name="Li R."/>
            <person name="Bao Z."/>
        </authorList>
    </citation>
    <scope>NUCLEOTIDE SEQUENCE [LARGE SCALE GENOMIC DNA]</scope>
    <source>
        <strain evidence="8 9">PY_sf001</strain>
    </source>
</reference>
<sequence>MSNRVVVDDDDDERSSLLSRVNRQGSVNIVFKDGPRERSGSSSESRPLISPTVRNIIIAVLNVITNVMMNVSLPIYAGTMDEVGGDAFVLLMNTSFTVSILFAIMTLIVKYTKLDPKASLRPKSSWKVLIAMGLFTTLNGILVVNASPPNRTPPYLQGILASTVIPYTVLCRLIILRKGISTVRALCTCVVLAGLFITTEPQTFGLDGSGNGDSGPTPSVLQRIIWPLCFALGFLPIGLSNVFCEKELKKDECESLGFITWTNVFQFVTLLFFFWTDFVPGFGMSSSASEFFTKFGKGFSCLFSSATSCRGLAGKAWLFNVGYVFGNLFQFLLIQYAEGSVFAVIIQAMVTPIATIFWTLFSYDQKADIFKWNPVMNTTTGFTLSGLAVIVPGVLLYNYFSRKEAQAAARSTDISINVVN</sequence>
<feature type="transmembrane region" description="Helical" evidence="7">
    <location>
        <begin position="256"/>
        <end position="275"/>
    </location>
</feature>
<dbReference type="Proteomes" id="UP000242188">
    <property type="component" value="Unassembled WGS sequence"/>
</dbReference>